<protein>
    <recommendedName>
        <fullName evidence="9">D-galactose/methyl-galactoside binding periplasmic protein MglB</fullName>
    </recommendedName>
</protein>
<keyword evidence="2" id="KW-0813">Transport</keyword>
<gene>
    <name evidence="12" type="ORF">LKD42_08315</name>
</gene>
<dbReference type="Proteomes" id="UP001299235">
    <property type="component" value="Unassembled WGS sequence"/>
</dbReference>
<name>A0ABS8EWD2_9FIRM</name>
<organism evidence="12 13">
    <name type="scientific">Hominisplanchenecus faecis</name>
    <dbReference type="NCBI Taxonomy" id="2885351"/>
    <lineage>
        <taxon>Bacteria</taxon>
        <taxon>Bacillati</taxon>
        <taxon>Bacillota</taxon>
        <taxon>Clostridia</taxon>
        <taxon>Lachnospirales</taxon>
        <taxon>Lachnospiraceae</taxon>
        <taxon>Hominisplanchenecus</taxon>
    </lineage>
</organism>
<comment type="caution">
    <text evidence="12">The sequence shown here is derived from an EMBL/GenBank/DDBJ whole genome shotgun (WGS) entry which is preliminary data.</text>
</comment>
<dbReference type="RefSeq" id="WP_248835407.1">
    <property type="nucleotide sequence ID" value="NZ_JAJEQE010000024.1"/>
</dbReference>
<dbReference type="InterPro" id="IPR050555">
    <property type="entry name" value="Bact_Solute-Bind_Prot2"/>
</dbReference>
<evidence type="ECO:0000256" key="9">
    <source>
        <dbReference type="ARBA" id="ARBA00034344"/>
    </source>
</evidence>
<proteinExistence type="predicted"/>
<accession>A0ABS8EWD2</accession>
<keyword evidence="13" id="KW-1185">Reference proteome</keyword>
<evidence type="ECO:0000256" key="10">
    <source>
        <dbReference type="SAM" id="SignalP"/>
    </source>
</evidence>
<comment type="subunit">
    <text evidence="8">The ABC transporter complex is composed of one ATP-binding protein (MglA), two transmembrane proteins (MglC) and a solute-binding protein (MglB).</text>
</comment>
<dbReference type="Gene3D" id="3.40.50.2300">
    <property type="match status" value="2"/>
</dbReference>
<comment type="subcellular location">
    <subcellularLocation>
        <location evidence="1">Cell envelope</location>
    </subcellularLocation>
</comment>
<reference evidence="12 13" key="1">
    <citation type="submission" date="2021-10" db="EMBL/GenBank/DDBJ databases">
        <title>Anaerobic single-cell dispensing facilitates the cultivation of human gut bacteria.</title>
        <authorList>
            <person name="Afrizal A."/>
        </authorList>
    </citation>
    <scope>NUCLEOTIDE SEQUENCE [LARGE SCALE GENOMIC DNA]</scope>
    <source>
        <strain evidence="12 13">CLA-AA-H246</strain>
    </source>
</reference>
<keyword evidence="3" id="KW-0762">Sugar transport</keyword>
<evidence type="ECO:0000256" key="6">
    <source>
        <dbReference type="ARBA" id="ARBA00022764"/>
    </source>
</evidence>
<dbReference type="InterPro" id="IPR044085">
    <property type="entry name" value="MglB-like_PBP1"/>
</dbReference>
<dbReference type="Pfam" id="PF13407">
    <property type="entry name" value="Peripla_BP_4"/>
    <property type="match status" value="1"/>
</dbReference>
<evidence type="ECO:0000259" key="11">
    <source>
        <dbReference type="Pfam" id="PF13407"/>
    </source>
</evidence>
<evidence type="ECO:0000256" key="2">
    <source>
        <dbReference type="ARBA" id="ARBA00022448"/>
    </source>
</evidence>
<keyword evidence="5 10" id="KW-0732">Signal</keyword>
<evidence type="ECO:0000256" key="1">
    <source>
        <dbReference type="ARBA" id="ARBA00004196"/>
    </source>
</evidence>
<feature type="chain" id="PRO_5047528100" description="D-galactose/methyl-galactoside binding periplasmic protein MglB" evidence="10">
    <location>
        <begin position="24"/>
        <end position="347"/>
    </location>
</feature>
<keyword evidence="6" id="KW-0574">Periplasm</keyword>
<dbReference type="PANTHER" id="PTHR30036:SF2">
    <property type="entry name" value="D-GALACTOSE_METHYL-GALACTOSIDE BINDING PERIPLASMIC PROTEIN MGLB"/>
    <property type="match status" value="1"/>
</dbReference>
<dbReference type="InterPro" id="IPR028082">
    <property type="entry name" value="Peripla_BP_I"/>
</dbReference>
<evidence type="ECO:0000313" key="12">
    <source>
        <dbReference type="EMBL" id="MCC2149259.1"/>
    </source>
</evidence>
<dbReference type="SUPFAM" id="SSF53822">
    <property type="entry name" value="Periplasmic binding protein-like I"/>
    <property type="match status" value="1"/>
</dbReference>
<feature type="domain" description="Periplasmic binding protein" evidence="11">
    <location>
        <begin position="39"/>
        <end position="321"/>
    </location>
</feature>
<keyword evidence="4" id="KW-0479">Metal-binding</keyword>
<evidence type="ECO:0000256" key="5">
    <source>
        <dbReference type="ARBA" id="ARBA00022729"/>
    </source>
</evidence>
<dbReference type="EMBL" id="JAJEQE010000024">
    <property type="protein sequence ID" value="MCC2149259.1"/>
    <property type="molecule type" value="Genomic_DNA"/>
</dbReference>
<feature type="signal peptide" evidence="10">
    <location>
        <begin position="1"/>
        <end position="23"/>
    </location>
</feature>
<evidence type="ECO:0000256" key="3">
    <source>
        <dbReference type="ARBA" id="ARBA00022597"/>
    </source>
</evidence>
<keyword evidence="7" id="KW-0106">Calcium</keyword>
<evidence type="ECO:0000256" key="4">
    <source>
        <dbReference type="ARBA" id="ARBA00022723"/>
    </source>
</evidence>
<dbReference type="InterPro" id="IPR025997">
    <property type="entry name" value="SBP_2_dom"/>
</dbReference>
<evidence type="ECO:0000256" key="7">
    <source>
        <dbReference type="ARBA" id="ARBA00022837"/>
    </source>
</evidence>
<dbReference type="CDD" id="cd01539">
    <property type="entry name" value="PBP1_GGBP"/>
    <property type="match status" value="1"/>
</dbReference>
<sequence length="347" mass="38941">MKKIKKMVVLLLPVMLCLSGCQKTQETEKTKTEVGIALYNEKDAFLGSIIKNVFTVVRDPEEAFDNLELEMQDAAADQLLQNSQIRRFIDIKCDVLCANLVDRTSAGSIVSAAKDADIPVIFFERQPVEQDIEWYEKAYYLGSDAKESARLQAQIVLDAWKKDPSSIDINGDGVVSYVILEGERGHQDAAIRTEYVVKALEEGGMKLQKVEGGSANFDRTQAEALMERWLGQEDFYTELVLANNDEMALGAVEAVEKKQTEVKKKKQKQYLKNIKIAGIDGTDEAKKAVDDGKMLGNVCSDQKLYAKTLLEMVEAVKNGEKLEDCIEDADTDGNYVWIPWEIYVKKE</sequence>
<dbReference type="PANTHER" id="PTHR30036">
    <property type="entry name" value="D-XYLOSE-BINDING PERIPLASMIC PROTEIN"/>
    <property type="match status" value="1"/>
</dbReference>
<evidence type="ECO:0000256" key="8">
    <source>
        <dbReference type="ARBA" id="ARBA00034323"/>
    </source>
</evidence>
<evidence type="ECO:0000313" key="13">
    <source>
        <dbReference type="Proteomes" id="UP001299235"/>
    </source>
</evidence>